<evidence type="ECO:0000256" key="21">
    <source>
        <dbReference type="RuleBase" id="RU361193"/>
    </source>
</evidence>
<keyword evidence="6 19" id="KW-0479">Metal-binding</keyword>
<dbReference type="InterPro" id="IPR036026">
    <property type="entry name" value="Seven-hairpin_glycosidases"/>
</dbReference>
<protein>
    <recommendedName>
        <fullName evidence="21">alpha-1,2-Mannosidase</fullName>
        <ecNumber evidence="21">3.2.1.-</ecNumber>
    </recommendedName>
</protein>
<keyword evidence="14 21" id="KW-0326">Glycosidase</keyword>
<keyword evidence="12 23" id="KW-0472">Membrane</keyword>
<comment type="cofactor">
    <cofactor evidence="1 19">
        <name>Ca(2+)</name>
        <dbReference type="ChEBI" id="CHEBI:29108"/>
    </cofactor>
</comment>
<dbReference type="Gene3D" id="1.50.10.10">
    <property type="match status" value="1"/>
</dbReference>
<comment type="pathway">
    <text evidence="3">Protein modification; protein glycosylation.</text>
</comment>
<feature type="active site" evidence="18">
    <location>
        <position position="429"/>
    </location>
</feature>
<dbReference type="GO" id="GO:0010498">
    <property type="term" value="P:proteasomal protein catabolic process"/>
    <property type="evidence" value="ECO:0007669"/>
    <property type="project" value="UniProtKB-ARBA"/>
</dbReference>
<keyword evidence="25" id="KW-1185">Reference proteome</keyword>
<keyword evidence="11 23" id="KW-1133">Transmembrane helix</keyword>
<evidence type="ECO:0000256" key="7">
    <source>
        <dbReference type="ARBA" id="ARBA00022801"/>
    </source>
</evidence>
<evidence type="ECO:0000256" key="6">
    <source>
        <dbReference type="ARBA" id="ARBA00022723"/>
    </source>
</evidence>
<gene>
    <name evidence="24" type="ORF">PMEA_00021280</name>
</gene>
<evidence type="ECO:0000256" key="5">
    <source>
        <dbReference type="ARBA" id="ARBA00022692"/>
    </source>
</evidence>
<keyword evidence="5 23" id="KW-0812">Transmembrane</keyword>
<name>A0AAU9VVS8_9CNID</name>
<feature type="compositionally biased region" description="Basic and acidic residues" evidence="22">
    <location>
        <begin position="134"/>
        <end position="174"/>
    </location>
</feature>
<dbReference type="GO" id="GO:0005509">
    <property type="term" value="F:calcium ion binding"/>
    <property type="evidence" value="ECO:0007669"/>
    <property type="project" value="InterPro"/>
</dbReference>
<dbReference type="SUPFAM" id="SSF48225">
    <property type="entry name" value="Seven-hairpin glycosidases"/>
    <property type="match status" value="1"/>
</dbReference>
<dbReference type="InterPro" id="IPR001382">
    <property type="entry name" value="Glyco_hydro_47"/>
</dbReference>
<sequence>MSSIQREGSRDFISVSMPRNNDDKNDDNSKGRRHTSLYRKWRAMSSFQRSLIFLLCILGCVTFLLWRKGLMWQNFETDNMDETVGHQGHKISEEHSPKFNRVNKQEIIENNLKELEELRKQHALIIKKGPPKLGNRDKPIDDNVDDNKNLNSNEDKNQGEIHGDTGVHTEDKLPSDVGADTAGDGEANPVAVENNENFALNINGVNILPLDKQSQRQKKVVEAFRHAWEGYKKYAWGHDELRPISRSHSEWFGIGLTIIDSLDTMLLMNLREEFQQAREWVANSLTFEKNVDVNLFETTIRVLGGLLSAYHLSRDDLFLRKAIDLGDRLLPAFHSRSNIPYSDVNLLTRTAHPPRWGPDSSVSEVTTIQLEFRDLSYTTGDAKYKSAVDTVMSHIHALPKRAGLVPIFVNADTGKFRPGSTITLGARGDSYYEYLLKQWLQSGKTENWLRDDFVESMDGVMSLLRRESEPSKLVYIGELLHGSTFSPKMDHLVCFLPGTLMLAVQNGLDKKYEQFAKDLLETCVQMYKRMPTGLSAELVYFNQGPSKHEDIQVRPLDAHCLLRPETVESLFILYRLTKDKKYQDYGWSIFQAIEQHAKISTGGYSSLNSVKDTKLGFRDKMESFFLGETLKYLFLLFSDVDMVPLDKFVFNTEAHLLPIRKS</sequence>
<dbReference type="InterPro" id="IPR012341">
    <property type="entry name" value="6hp_glycosidase-like_sf"/>
</dbReference>
<comment type="catalytic activity">
    <reaction evidence="16">
        <text>N(4)-(alpha-D-Man-(1-&gt;2)-alpha-D-Man-(1-&gt;2)-alpha-D-Man-(1-&gt;3)-[alpha-D-Man-(1-&gt;2)-alpha-D-Man-(1-&gt;3)-[alpha-D-Man-(1-&gt;2)-alpha-D-Man-(1-&gt;6)]-alpha-D-Man-(1-&gt;6)]-beta-D-Man-(1-&gt;4)-beta-D-GlcNAc-(1-&gt;4)-beta-D-GlcNAc)-L-asparaginyl-[protein] (N-glucan mannose isomer 9A1,2,3B1,2,3) + 4 H2O = N(4)-(alpha-D-Man-(1-&gt;3)-[alpha-D-Man-(1-&gt;3)-[alpha-D-Man-(1-&gt;6)]-alpha-D-Man-(1-&gt;6)]-beta-D-Man-(1-&gt;4)-beta-D-GlcNAc-(1-&gt;4)-beta-D-GlcNAc)-L-asparaginyl-[protein] (N-glucan mannose isomer 5A1,2) + 4 beta-D-mannose</text>
        <dbReference type="Rhea" id="RHEA:56008"/>
        <dbReference type="Rhea" id="RHEA-COMP:14356"/>
        <dbReference type="Rhea" id="RHEA-COMP:14367"/>
        <dbReference type="ChEBI" id="CHEBI:15377"/>
        <dbReference type="ChEBI" id="CHEBI:28563"/>
        <dbReference type="ChEBI" id="CHEBI:59087"/>
        <dbReference type="ChEBI" id="CHEBI:139493"/>
        <dbReference type="EC" id="3.2.1.113"/>
    </reaction>
</comment>
<keyword evidence="8" id="KW-0256">Endoplasmic reticulum</keyword>
<evidence type="ECO:0000256" key="22">
    <source>
        <dbReference type="SAM" id="MobiDB-lite"/>
    </source>
</evidence>
<keyword evidence="7 21" id="KW-0378">Hydrolase</keyword>
<feature type="region of interest" description="Disordered" evidence="22">
    <location>
        <begin position="126"/>
        <end position="189"/>
    </location>
</feature>
<dbReference type="EMBL" id="CALNXJ010000004">
    <property type="protein sequence ID" value="CAH3037305.1"/>
    <property type="molecule type" value="Genomic_DNA"/>
</dbReference>
<comment type="function">
    <text evidence="17">Involved in glycoprotein quality control targeting of misfolded glycoproteins for degradation. It primarily trims a single alpha-1,2-linked mannose residue from Man(9)GlcNAc(2) to produce Man(8)GlcNAc(2), but at high enzyme concentrations, as found in the ER quality control compartment (ERQC), it further trims the carbohydrates to Man(5-6)GlcNAc(2).</text>
</comment>
<evidence type="ECO:0000256" key="18">
    <source>
        <dbReference type="PIRSR" id="PIRSR601382-1"/>
    </source>
</evidence>
<keyword evidence="10" id="KW-0735">Signal-anchor</keyword>
<evidence type="ECO:0000256" key="4">
    <source>
        <dbReference type="ARBA" id="ARBA00007658"/>
    </source>
</evidence>
<dbReference type="PANTHER" id="PTHR11742:SF55">
    <property type="entry name" value="ENDOPLASMIC RETICULUM MANNOSYL-OLIGOSACCHARIDE 1,2-ALPHA-MANNOSIDASE"/>
    <property type="match status" value="1"/>
</dbReference>
<dbReference type="Proteomes" id="UP001159428">
    <property type="component" value="Unassembled WGS sequence"/>
</dbReference>
<comment type="caution">
    <text evidence="24">The sequence shown here is derived from an EMBL/GenBank/DDBJ whole genome shotgun (WGS) entry which is preliminary data.</text>
</comment>
<evidence type="ECO:0000256" key="23">
    <source>
        <dbReference type="SAM" id="Phobius"/>
    </source>
</evidence>
<feature type="transmembrane region" description="Helical" evidence="23">
    <location>
        <begin position="47"/>
        <end position="66"/>
    </location>
</feature>
<organism evidence="24 25">
    <name type="scientific">Pocillopora meandrina</name>
    <dbReference type="NCBI Taxonomy" id="46732"/>
    <lineage>
        <taxon>Eukaryota</taxon>
        <taxon>Metazoa</taxon>
        <taxon>Cnidaria</taxon>
        <taxon>Anthozoa</taxon>
        <taxon>Hexacorallia</taxon>
        <taxon>Scleractinia</taxon>
        <taxon>Astrocoeniina</taxon>
        <taxon>Pocilloporidae</taxon>
        <taxon>Pocillopora</taxon>
    </lineage>
</organism>
<feature type="compositionally biased region" description="Basic and acidic residues" evidence="22">
    <location>
        <begin position="20"/>
        <end position="30"/>
    </location>
</feature>
<dbReference type="AlphaFoldDB" id="A0AAU9VVS8"/>
<dbReference type="GO" id="GO:0004571">
    <property type="term" value="F:mannosyl-oligosaccharide 1,2-alpha-mannosidase activity"/>
    <property type="evidence" value="ECO:0007669"/>
    <property type="project" value="UniProtKB-EC"/>
</dbReference>
<feature type="region of interest" description="Disordered" evidence="22">
    <location>
        <begin position="1"/>
        <end position="33"/>
    </location>
</feature>
<evidence type="ECO:0000256" key="17">
    <source>
        <dbReference type="ARBA" id="ARBA00053655"/>
    </source>
</evidence>
<evidence type="ECO:0000256" key="10">
    <source>
        <dbReference type="ARBA" id="ARBA00022968"/>
    </source>
</evidence>
<comment type="subcellular location">
    <subcellularLocation>
        <location evidence="2">Endoplasmic reticulum membrane</location>
        <topology evidence="2">Single-pass type II membrane protein</topology>
    </subcellularLocation>
</comment>
<evidence type="ECO:0000256" key="15">
    <source>
        <dbReference type="ARBA" id="ARBA00047669"/>
    </source>
</evidence>
<dbReference type="GO" id="GO:0034976">
    <property type="term" value="P:response to endoplasmic reticulum stress"/>
    <property type="evidence" value="ECO:0007669"/>
    <property type="project" value="UniProtKB-ARBA"/>
</dbReference>
<dbReference type="EC" id="3.2.1.-" evidence="21"/>
<keyword evidence="13 20" id="KW-1015">Disulfide bond</keyword>
<evidence type="ECO:0000256" key="13">
    <source>
        <dbReference type="ARBA" id="ARBA00023157"/>
    </source>
</evidence>
<evidence type="ECO:0000313" key="25">
    <source>
        <dbReference type="Proteomes" id="UP001159428"/>
    </source>
</evidence>
<evidence type="ECO:0000256" key="20">
    <source>
        <dbReference type="PIRSR" id="PIRSR601382-3"/>
    </source>
</evidence>
<dbReference type="PRINTS" id="PR00747">
    <property type="entry name" value="GLYHDRLASE47"/>
</dbReference>
<feature type="disulfide bond" evidence="20">
    <location>
        <begin position="494"/>
        <end position="523"/>
    </location>
</feature>
<dbReference type="PANTHER" id="PTHR11742">
    <property type="entry name" value="MANNOSYL-OLIGOSACCHARIDE ALPHA-1,2-MANNOSIDASE-RELATED"/>
    <property type="match status" value="1"/>
</dbReference>
<evidence type="ECO:0000256" key="8">
    <source>
        <dbReference type="ARBA" id="ARBA00022824"/>
    </source>
</evidence>
<proteinExistence type="inferred from homology"/>
<evidence type="ECO:0000256" key="3">
    <source>
        <dbReference type="ARBA" id="ARBA00004922"/>
    </source>
</evidence>
<keyword evidence="9 19" id="KW-0106">Calcium</keyword>
<comment type="catalytic activity">
    <reaction evidence="15">
        <text>N(4)-(alpha-D-Man-(1-&gt;2)-alpha-D-Man-(1-&gt;2)-alpha-D-Man-(1-&gt;3)-[alpha-D-Man-(1-&gt;3)-[alpha-D-Man-(1-&gt;2)-alpha-D-Man-(1-&gt;6)]-alpha-D-Man-(1-&gt;6)]-beta-D-Man-(1-&gt;4)-beta-D-GlcNAc-(1-&gt;4)-beta-D-GlcNAc)-L-asparaginyl-[protein] (N-glucan mannose isomer 8A1,2,3B1,3) + 3 H2O = N(4)-(alpha-D-Man-(1-&gt;3)-[alpha-D-Man-(1-&gt;3)-[alpha-D-Man-(1-&gt;6)]-alpha-D-Man-(1-&gt;6)]-beta-D-Man-(1-&gt;4)-beta-D-GlcNAc-(1-&gt;4)-beta-D-GlcNAc)-L-asparaginyl-[protein] (N-glucan mannose isomer 5A1,2) + 3 beta-D-mannose</text>
        <dbReference type="Rhea" id="RHEA:56028"/>
        <dbReference type="Rhea" id="RHEA-COMP:14358"/>
        <dbReference type="Rhea" id="RHEA-COMP:14367"/>
        <dbReference type="ChEBI" id="CHEBI:15377"/>
        <dbReference type="ChEBI" id="CHEBI:28563"/>
        <dbReference type="ChEBI" id="CHEBI:59087"/>
        <dbReference type="ChEBI" id="CHEBI:60628"/>
        <dbReference type="EC" id="3.2.1.113"/>
    </reaction>
</comment>
<dbReference type="Pfam" id="PF01532">
    <property type="entry name" value="Glyco_hydro_47"/>
    <property type="match status" value="1"/>
</dbReference>
<evidence type="ECO:0000256" key="1">
    <source>
        <dbReference type="ARBA" id="ARBA00001913"/>
    </source>
</evidence>
<evidence type="ECO:0000313" key="24">
    <source>
        <dbReference type="EMBL" id="CAH3037305.1"/>
    </source>
</evidence>
<evidence type="ECO:0000256" key="19">
    <source>
        <dbReference type="PIRSR" id="PIRSR601382-2"/>
    </source>
</evidence>
<evidence type="ECO:0000256" key="16">
    <source>
        <dbReference type="ARBA" id="ARBA00048605"/>
    </source>
</evidence>
<accession>A0AAU9VVS8</accession>
<feature type="active site" description="Proton donor" evidence="18">
    <location>
        <position position="537"/>
    </location>
</feature>
<reference evidence="24 25" key="1">
    <citation type="submission" date="2022-05" db="EMBL/GenBank/DDBJ databases">
        <authorList>
            <consortium name="Genoscope - CEA"/>
            <person name="William W."/>
        </authorList>
    </citation>
    <scope>NUCLEOTIDE SEQUENCE [LARGE SCALE GENOMIC DNA]</scope>
</reference>
<comment type="similarity">
    <text evidence="4 21">Belongs to the glycosyl hydrolase 47 family.</text>
</comment>
<dbReference type="GO" id="GO:0005789">
    <property type="term" value="C:endoplasmic reticulum membrane"/>
    <property type="evidence" value="ECO:0007669"/>
    <property type="project" value="UniProtKB-SubCell"/>
</dbReference>
<feature type="active site" evidence="18">
    <location>
        <position position="565"/>
    </location>
</feature>
<evidence type="ECO:0000256" key="2">
    <source>
        <dbReference type="ARBA" id="ARBA00004648"/>
    </source>
</evidence>
<evidence type="ECO:0000256" key="9">
    <source>
        <dbReference type="ARBA" id="ARBA00022837"/>
    </source>
</evidence>
<dbReference type="GO" id="GO:0005975">
    <property type="term" value="P:carbohydrate metabolic process"/>
    <property type="evidence" value="ECO:0007669"/>
    <property type="project" value="InterPro"/>
</dbReference>
<feature type="binding site" evidence="19">
    <location>
        <position position="652"/>
    </location>
    <ligand>
        <name>Ca(2+)</name>
        <dbReference type="ChEBI" id="CHEBI:29108"/>
    </ligand>
</feature>
<dbReference type="InterPro" id="IPR050749">
    <property type="entry name" value="Glycosyl_Hydrolase_47"/>
</dbReference>
<evidence type="ECO:0000256" key="14">
    <source>
        <dbReference type="ARBA" id="ARBA00023295"/>
    </source>
</evidence>
<dbReference type="FunFam" id="1.50.10.10:FF:000010">
    <property type="entry name" value="alpha-1,2-Mannosidase"/>
    <property type="match status" value="1"/>
</dbReference>
<feature type="active site" description="Proton donor" evidence="18">
    <location>
        <position position="297"/>
    </location>
</feature>
<evidence type="ECO:0000256" key="11">
    <source>
        <dbReference type="ARBA" id="ARBA00022989"/>
    </source>
</evidence>
<evidence type="ECO:0000256" key="12">
    <source>
        <dbReference type="ARBA" id="ARBA00023136"/>
    </source>
</evidence>